<dbReference type="InterPro" id="IPR055262">
    <property type="entry name" value="GGT_CS"/>
</dbReference>
<keyword evidence="7 11" id="KW-0012">Acyltransferase</keyword>
<comment type="similarity">
    <text evidence="3 11">Belongs to the gamma-glutamyltransferase family.</text>
</comment>
<dbReference type="Proteomes" id="UP000275663">
    <property type="component" value="Chromosome"/>
</dbReference>
<feature type="binding site" evidence="10">
    <location>
        <position position="520"/>
    </location>
    <ligand>
        <name>L-glutamate</name>
        <dbReference type="ChEBI" id="CHEBI:29985"/>
    </ligand>
</feature>
<evidence type="ECO:0000256" key="3">
    <source>
        <dbReference type="ARBA" id="ARBA00009381"/>
    </source>
</evidence>
<dbReference type="InterPro" id="IPR043137">
    <property type="entry name" value="GGT_ssub_C"/>
</dbReference>
<evidence type="ECO:0000313" key="12">
    <source>
        <dbReference type="EMBL" id="AZP11403.1"/>
    </source>
</evidence>
<evidence type="ECO:0000313" key="13">
    <source>
        <dbReference type="Proteomes" id="UP000275663"/>
    </source>
</evidence>
<evidence type="ECO:0000256" key="10">
    <source>
        <dbReference type="PIRSR" id="PIRSR600101-2"/>
    </source>
</evidence>
<keyword evidence="13" id="KW-1185">Reference proteome</keyword>
<evidence type="ECO:0000256" key="11">
    <source>
        <dbReference type="RuleBase" id="RU368036"/>
    </source>
</evidence>
<feature type="binding site" evidence="10">
    <location>
        <position position="469"/>
    </location>
    <ligand>
        <name>L-glutamate</name>
        <dbReference type="ChEBI" id="CHEBI:29985"/>
    </ligand>
</feature>
<evidence type="ECO:0000256" key="8">
    <source>
        <dbReference type="ARBA" id="ARBA00047417"/>
    </source>
</evidence>
<dbReference type="NCBIfam" id="TIGR00066">
    <property type="entry name" value="g_glut_trans"/>
    <property type="match status" value="1"/>
</dbReference>
<dbReference type="InterPro" id="IPR051792">
    <property type="entry name" value="GGT_bact"/>
</dbReference>
<keyword evidence="6 11" id="KW-0865">Zymogen</keyword>
<protein>
    <recommendedName>
        <fullName evidence="11">Glutathione hydrolase proenzyme</fullName>
        <ecNumber evidence="11">2.3.2.2</ecNumber>
        <ecNumber evidence="11">3.4.19.13</ecNumber>
    </recommendedName>
    <component>
        <recommendedName>
            <fullName evidence="11">Glutathione hydrolase large chain</fullName>
        </recommendedName>
    </component>
    <component>
        <recommendedName>
            <fullName evidence="11">Glutathione hydrolase small chain</fullName>
        </recommendedName>
    </component>
</protein>
<evidence type="ECO:0000256" key="7">
    <source>
        <dbReference type="ARBA" id="ARBA00023315"/>
    </source>
</evidence>
<keyword evidence="4 11" id="KW-0808">Transferase</keyword>
<comment type="pathway">
    <text evidence="11">Sulfur metabolism; glutathione metabolism.</text>
</comment>
<evidence type="ECO:0000256" key="1">
    <source>
        <dbReference type="ARBA" id="ARBA00001049"/>
    </source>
</evidence>
<dbReference type="EMBL" id="CP034464">
    <property type="protein sequence ID" value="AZP11403.1"/>
    <property type="molecule type" value="Genomic_DNA"/>
</dbReference>
<feature type="binding site" evidence="10">
    <location>
        <begin position="498"/>
        <end position="499"/>
    </location>
    <ligand>
        <name>L-glutamate</name>
        <dbReference type="ChEBI" id="CHEBI:29985"/>
    </ligand>
</feature>
<name>A0A3S9HH38_9BURK</name>
<accession>A0A3S9HH38</accession>
<dbReference type="EC" id="3.4.19.13" evidence="11"/>
<dbReference type="PROSITE" id="PS00462">
    <property type="entry name" value="G_GLU_TRANSPEPTIDASE"/>
    <property type="match status" value="1"/>
</dbReference>
<dbReference type="GO" id="GO:0103068">
    <property type="term" value="F:leukotriene C4 gamma-glutamyl transferase activity"/>
    <property type="evidence" value="ECO:0007669"/>
    <property type="project" value="UniProtKB-EC"/>
</dbReference>
<dbReference type="OrthoDB" id="5297205at2"/>
<sequence>MRKEYFLYNCFDRTKIACIIKLLSRLSQGRILPTTTPRSIHLRLPLTLTIAFTLCAPLAIAQSAATLPVYDTSYSIFSPVTARHGMVASEQALASQVGLDILKRGGNAVDASVAVGFALAVVLPNAGNIGGGGFMLIHDAKSGKDIALDFREMAPSAASRNMYLDASGKVIPRSSTFSHLAVGVPGTVAGLDLALSKYGSMKLKDLIAPAIKLAEQGFEVSPHLAEMLSYSQQHLGKWPASRAIFFKGERPLKAGELLVQKDLARSLRLIGEQGPKVFYEGEIAKKIVAEMAAHQGLITSADMKNYKAIERQPVTGNYRGYQVLSMPPPSSGGVHIVQMLNMLENYPLRQQGVNSAQNLHLMSEVMKLAYADRSEYLGDPDFSKVPVKALTSPAYAKELIKNINPELATPSSQIKPGKLAPYESDQTTHYSVADQHGNVVATTYTLNLLFGSGIVAAGTGITLNNEMDDFSVKAGVPNAFGLIGGAANAVEANKRPLSSMSPTIILKDGKPFLATGSPGGSRIITTTLQMILNVIDHGMNVAEATVTPRIHQQWEPDQLRIEKGIGADTQRLLEQKGQKIIIARPMGRTQTIQITPVGFEGYSDPRNPDGKTLGY</sequence>
<feature type="active site" description="Nucleophile" evidence="9">
    <location>
        <position position="427"/>
    </location>
</feature>
<proteinExistence type="inferred from homology"/>
<gene>
    <name evidence="12" type="primary">ggt</name>
    <name evidence="12" type="ORF">EJN92_04935</name>
</gene>
<dbReference type="FunFam" id="3.60.20.40:FF:000003">
    <property type="entry name" value="Gamma-glutamyltranspeptidase"/>
    <property type="match status" value="1"/>
</dbReference>
<dbReference type="UniPathway" id="UPA00204"/>
<evidence type="ECO:0000256" key="4">
    <source>
        <dbReference type="ARBA" id="ARBA00022679"/>
    </source>
</evidence>
<comment type="catalytic activity">
    <reaction evidence="8 11">
        <text>an N-terminal (5-L-glutamyl)-[peptide] + an alpha-amino acid = 5-L-glutamyl amino acid + an N-terminal L-alpha-aminoacyl-[peptide]</text>
        <dbReference type="Rhea" id="RHEA:23904"/>
        <dbReference type="Rhea" id="RHEA-COMP:9780"/>
        <dbReference type="Rhea" id="RHEA-COMP:9795"/>
        <dbReference type="ChEBI" id="CHEBI:77644"/>
        <dbReference type="ChEBI" id="CHEBI:78597"/>
        <dbReference type="ChEBI" id="CHEBI:78599"/>
        <dbReference type="ChEBI" id="CHEBI:78608"/>
        <dbReference type="EC" id="2.3.2.2"/>
    </reaction>
</comment>
<dbReference type="EC" id="2.3.2.2" evidence="11"/>
<keyword evidence="5 11" id="KW-0378">Hydrolase</keyword>
<comment type="catalytic activity">
    <reaction evidence="2 11">
        <text>glutathione + H2O = L-cysteinylglycine + L-glutamate</text>
        <dbReference type="Rhea" id="RHEA:28807"/>
        <dbReference type="ChEBI" id="CHEBI:15377"/>
        <dbReference type="ChEBI" id="CHEBI:29985"/>
        <dbReference type="ChEBI" id="CHEBI:57925"/>
        <dbReference type="ChEBI" id="CHEBI:61694"/>
        <dbReference type="EC" id="3.4.19.13"/>
    </reaction>
</comment>
<dbReference type="Pfam" id="PF01019">
    <property type="entry name" value="G_glu_transpept"/>
    <property type="match status" value="1"/>
</dbReference>
<dbReference type="PANTHER" id="PTHR43199:SF1">
    <property type="entry name" value="GLUTATHIONE HYDROLASE PROENZYME"/>
    <property type="match status" value="1"/>
</dbReference>
<evidence type="ECO:0000256" key="9">
    <source>
        <dbReference type="PIRSR" id="PIRSR600101-1"/>
    </source>
</evidence>
<feature type="binding site" evidence="10">
    <location>
        <begin position="445"/>
        <end position="447"/>
    </location>
    <ligand>
        <name>L-glutamate</name>
        <dbReference type="ChEBI" id="CHEBI:29985"/>
    </ligand>
</feature>
<dbReference type="GO" id="GO:0036374">
    <property type="term" value="F:glutathione hydrolase activity"/>
    <property type="evidence" value="ECO:0007669"/>
    <property type="project" value="UniProtKB-UniRule"/>
</dbReference>
<dbReference type="InterPro" id="IPR000101">
    <property type="entry name" value="GGT_peptidase"/>
</dbReference>
<dbReference type="GO" id="GO:0006750">
    <property type="term" value="P:glutathione biosynthetic process"/>
    <property type="evidence" value="ECO:0007669"/>
    <property type="project" value="UniProtKB-KW"/>
</dbReference>
<dbReference type="Gene3D" id="1.10.246.130">
    <property type="match status" value="1"/>
</dbReference>
<dbReference type="InterPro" id="IPR029055">
    <property type="entry name" value="Ntn_hydrolases_N"/>
</dbReference>
<dbReference type="Gene3D" id="3.60.20.40">
    <property type="match status" value="1"/>
</dbReference>
<dbReference type="SUPFAM" id="SSF56235">
    <property type="entry name" value="N-terminal nucleophile aminohydrolases (Ntn hydrolases)"/>
    <property type="match status" value="1"/>
</dbReference>
<evidence type="ECO:0000256" key="2">
    <source>
        <dbReference type="ARBA" id="ARBA00001089"/>
    </source>
</evidence>
<dbReference type="InterPro" id="IPR043138">
    <property type="entry name" value="GGT_lsub"/>
</dbReference>
<feature type="binding site" evidence="10">
    <location>
        <position position="151"/>
    </location>
    <ligand>
        <name>L-glutamate</name>
        <dbReference type="ChEBI" id="CHEBI:29985"/>
    </ligand>
</feature>
<reference evidence="12 13" key="1">
    <citation type="journal article" date="2011" name="Int. J. Syst. Evol. Microbiol.">
        <title>Description of Undibacterium oligocarboniphilum sp. nov., isolated from purified water, and Undibacterium pigrum strain CCUG 49012 as the type strain of Undibacterium parvum sp. nov., and emended descriptions of the genus Undibacterium and the species Undibacterium pigrum.</title>
        <authorList>
            <person name="Eder W."/>
            <person name="Wanner G."/>
            <person name="Ludwig W."/>
            <person name="Busse H.J."/>
            <person name="Ziemke-Kageler F."/>
            <person name="Lang E."/>
        </authorList>
    </citation>
    <scope>NUCLEOTIDE SEQUENCE [LARGE SCALE GENOMIC DNA]</scope>
    <source>
        <strain evidence="12 13">DSM 23061</strain>
    </source>
</reference>
<evidence type="ECO:0000256" key="6">
    <source>
        <dbReference type="ARBA" id="ARBA00023145"/>
    </source>
</evidence>
<comment type="PTM">
    <text evidence="11">Cleaved by autocatalysis into a large and a small subunit.</text>
</comment>
<dbReference type="KEGG" id="upv:EJN92_04935"/>
<dbReference type="AlphaFoldDB" id="A0A3S9HH38"/>
<comment type="subunit">
    <text evidence="11">This enzyme consists of two polypeptide chains, which are synthesized in precursor form from a single polypeptide.</text>
</comment>
<dbReference type="GO" id="GO:0006751">
    <property type="term" value="P:glutathione catabolic process"/>
    <property type="evidence" value="ECO:0007669"/>
    <property type="project" value="UniProtKB-UniRule"/>
</dbReference>
<dbReference type="PRINTS" id="PR01210">
    <property type="entry name" value="GGTRANSPTASE"/>
</dbReference>
<dbReference type="PANTHER" id="PTHR43199">
    <property type="entry name" value="GLUTATHIONE HYDROLASE"/>
    <property type="match status" value="1"/>
</dbReference>
<keyword evidence="11" id="KW-0317">Glutathione biosynthesis</keyword>
<evidence type="ECO:0000256" key="5">
    <source>
        <dbReference type="ARBA" id="ARBA00022801"/>
    </source>
</evidence>
<comment type="catalytic activity">
    <reaction evidence="1 11">
        <text>an S-substituted glutathione + H2O = an S-substituted L-cysteinylglycine + L-glutamate</text>
        <dbReference type="Rhea" id="RHEA:59468"/>
        <dbReference type="ChEBI" id="CHEBI:15377"/>
        <dbReference type="ChEBI" id="CHEBI:29985"/>
        <dbReference type="ChEBI" id="CHEBI:90779"/>
        <dbReference type="ChEBI" id="CHEBI:143103"/>
        <dbReference type="EC" id="3.4.19.13"/>
    </reaction>
</comment>
<organism evidence="12 13">
    <name type="scientific">Undibacterium parvum</name>
    <dbReference type="NCBI Taxonomy" id="401471"/>
    <lineage>
        <taxon>Bacteria</taxon>
        <taxon>Pseudomonadati</taxon>
        <taxon>Pseudomonadota</taxon>
        <taxon>Betaproteobacteria</taxon>
        <taxon>Burkholderiales</taxon>
        <taxon>Oxalobacteraceae</taxon>
        <taxon>Undibacterium</taxon>
    </lineage>
</organism>